<proteinExistence type="predicted"/>
<dbReference type="WBParaSite" id="SRAE_2000493800.1">
    <property type="protein sequence ID" value="SRAE_2000493800.1"/>
    <property type="gene ID" value="WBGene00265185"/>
</dbReference>
<feature type="region of interest" description="Disordered" evidence="1">
    <location>
        <begin position="521"/>
        <end position="554"/>
    </location>
</feature>
<feature type="signal peptide" evidence="2">
    <location>
        <begin position="1"/>
        <end position="16"/>
    </location>
</feature>
<evidence type="ECO:0000256" key="1">
    <source>
        <dbReference type="SAM" id="MobiDB-lite"/>
    </source>
</evidence>
<evidence type="ECO:0000313" key="4">
    <source>
        <dbReference type="Proteomes" id="UP000035682"/>
    </source>
</evidence>
<dbReference type="AlphaFoldDB" id="A0A090N097"/>
<organism evidence="3">
    <name type="scientific">Strongyloides ratti</name>
    <name type="common">Parasitic roundworm</name>
    <dbReference type="NCBI Taxonomy" id="34506"/>
    <lineage>
        <taxon>Eukaryota</taxon>
        <taxon>Metazoa</taxon>
        <taxon>Ecdysozoa</taxon>
        <taxon>Nematoda</taxon>
        <taxon>Chromadorea</taxon>
        <taxon>Rhabditida</taxon>
        <taxon>Tylenchina</taxon>
        <taxon>Panagrolaimomorpha</taxon>
        <taxon>Strongyloidoidea</taxon>
        <taxon>Strongyloididae</taxon>
        <taxon>Strongyloides</taxon>
    </lineage>
</organism>
<feature type="compositionally biased region" description="Basic and acidic residues" evidence="1">
    <location>
        <begin position="531"/>
        <end position="544"/>
    </location>
</feature>
<keyword evidence="2" id="KW-0732">Signal</keyword>
<reference evidence="3 4" key="1">
    <citation type="submission" date="2014-09" db="EMBL/GenBank/DDBJ databases">
        <authorList>
            <person name="Martin A.A."/>
        </authorList>
    </citation>
    <scope>NUCLEOTIDE SEQUENCE</scope>
    <source>
        <strain evidence="4">ED321</strain>
        <strain evidence="3">ED321 Heterogonic</strain>
    </source>
</reference>
<name>A0A090N097_STRRB</name>
<evidence type="ECO:0000313" key="5">
    <source>
        <dbReference type="WBParaSite" id="SRAE_2000493800.1"/>
    </source>
</evidence>
<feature type="compositionally biased region" description="Acidic residues" evidence="1">
    <location>
        <begin position="650"/>
        <end position="661"/>
    </location>
</feature>
<dbReference type="CTD" id="36382678"/>
<dbReference type="STRING" id="34506.A0A090N097"/>
<feature type="compositionally biased region" description="Basic residues" evidence="1">
    <location>
        <begin position="545"/>
        <end position="554"/>
    </location>
</feature>
<feature type="compositionally biased region" description="Polar residues" evidence="1">
    <location>
        <begin position="521"/>
        <end position="530"/>
    </location>
</feature>
<dbReference type="Proteomes" id="UP000035682">
    <property type="component" value="Unplaced"/>
</dbReference>
<feature type="compositionally biased region" description="Low complexity" evidence="1">
    <location>
        <begin position="614"/>
        <end position="624"/>
    </location>
</feature>
<accession>A0A090N097</accession>
<sequence length="672" mass="77999">MNILLFLIILIKFVYSQEDVDNRCIDFSSYCPSWYSTITFILSDDTTEDEWKIIKSKANEVYKNCTIQEISINFFAKNAVMGQCFGENDCKMLLNNLTLAEVKPNITYHNFWNDLISLYKKNYNQTSGLAGYIITNIECDKWYGTETESLFDSSRIINNAIQKYNVIFNIIQIMNQEANRKCDFTSILKESSSNLNIMTVDNKNLHLVNASLYGICYEGYNEFKLDNWPKKIICSSNENDFKNCKNWTYSFYIALSPDTSDDDVEKTKLFVNKLIKTCDISGSHVYLWTSETSNKGIPCDPSLGNNCEEAISGLCLYDMIYSRKSPRQLDIKSMKVARWSMNNPIGEGVALFVISNLKENEFYETPLSQTFLDNSWYQGYFYYTNHVVARIFDIGKVLEKRNNNKTLITIKNASNLYFDIVSVNNFDELLEKSNMTVCKAKLIKNNSSLSINMYSNIYLIMVLLNHFKLYFLFIYFNLFFVLSLSENQPNSEGKVLKLNDNGESLNDFNYVTTSQNDLSKIKSTNNYKPTESSKKNQKKNQEKMKRTKIVNKRKPPLLKRTTKLSNKKKSTIKKNKFTKPYTRRTTIKPKKPIKTGTTQKKIMPISKTTKKKTISVTTKPTTKSKVTKTEPLPTTTDKTNDENVNYDNYDNYEEETDEPPEEYLYYYETYAP</sequence>
<evidence type="ECO:0000256" key="2">
    <source>
        <dbReference type="SAM" id="SignalP"/>
    </source>
</evidence>
<evidence type="ECO:0000313" key="6">
    <source>
        <dbReference type="WormBase" id="SRAE_2000493800"/>
    </source>
</evidence>
<protein>
    <submittedName>
        <fullName evidence="3 5">Uncharacterized protein</fullName>
    </submittedName>
</protein>
<feature type="region of interest" description="Disordered" evidence="1">
    <location>
        <begin position="608"/>
        <end position="662"/>
    </location>
</feature>
<evidence type="ECO:0000313" key="3">
    <source>
        <dbReference type="EMBL" id="CEF70305.1"/>
    </source>
</evidence>
<dbReference type="RefSeq" id="XP_024509504.1">
    <property type="nucleotide sequence ID" value="XM_024643881.1"/>
</dbReference>
<gene>
    <name evidence="3 5 6" type="ORF">SRAE_2000493800</name>
</gene>
<dbReference type="GeneID" id="36382678"/>
<dbReference type="WormBase" id="SRAE_2000493800">
    <property type="protein sequence ID" value="SRP03027"/>
    <property type="gene ID" value="WBGene00265185"/>
</dbReference>
<dbReference type="EMBL" id="LN609529">
    <property type="protein sequence ID" value="CEF70305.1"/>
    <property type="molecule type" value="Genomic_DNA"/>
</dbReference>
<keyword evidence="4" id="KW-1185">Reference proteome</keyword>
<reference evidence="5" key="2">
    <citation type="submission" date="2020-12" db="UniProtKB">
        <authorList>
            <consortium name="WormBaseParasite"/>
        </authorList>
    </citation>
    <scope>IDENTIFICATION</scope>
</reference>
<feature type="chain" id="PRO_5015031424" evidence="2">
    <location>
        <begin position="17"/>
        <end position="672"/>
    </location>
</feature>